<dbReference type="EMBL" id="JAPFFF010000027">
    <property type="protein sequence ID" value="KAK8847822.1"/>
    <property type="molecule type" value="Genomic_DNA"/>
</dbReference>
<comment type="caution">
    <text evidence="1">The sequence shown here is derived from an EMBL/GenBank/DDBJ whole genome shotgun (WGS) entry which is preliminary data.</text>
</comment>
<reference evidence="1 2" key="1">
    <citation type="submission" date="2024-04" db="EMBL/GenBank/DDBJ databases">
        <title>Tritrichomonas musculus Genome.</title>
        <authorList>
            <person name="Alves-Ferreira E."/>
            <person name="Grigg M."/>
            <person name="Lorenzi H."/>
            <person name="Galac M."/>
        </authorList>
    </citation>
    <scope>NUCLEOTIDE SEQUENCE [LARGE SCALE GENOMIC DNA]</scope>
    <source>
        <strain evidence="1 2">EAF2021</strain>
    </source>
</reference>
<evidence type="ECO:0000313" key="1">
    <source>
        <dbReference type="EMBL" id="KAK8847822.1"/>
    </source>
</evidence>
<organism evidence="1 2">
    <name type="scientific">Tritrichomonas musculus</name>
    <dbReference type="NCBI Taxonomy" id="1915356"/>
    <lineage>
        <taxon>Eukaryota</taxon>
        <taxon>Metamonada</taxon>
        <taxon>Parabasalia</taxon>
        <taxon>Tritrichomonadida</taxon>
        <taxon>Tritrichomonadidae</taxon>
        <taxon>Tritrichomonas</taxon>
    </lineage>
</organism>
<proteinExistence type="predicted"/>
<dbReference type="Proteomes" id="UP001470230">
    <property type="component" value="Unassembled WGS sequence"/>
</dbReference>
<name>A0ABR2HHY9_9EUKA</name>
<protein>
    <recommendedName>
        <fullName evidence="3">Initiator binding domain-containing protein</fullName>
    </recommendedName>
</protein>
<sequence length="249" mass="30084">MFADKENEEEINDWFLFPFDIDNDFIQKNLDSFFDDINDEESFFTNETKNNKNLSQDSNMKEMMKEKTDFHNQIKNIFELENSDCIFNDSKMINIDIYEKTSTKSSSTKEEFSNYNQVFINPFANCSKLYDYINKLIFYGYFKKLTKEFKIIIYNQISKYWKQFYPKLIQKELRPLNRNEKRSITFLDKRLFSIGGYIYKALESDDKMNVIISIKNDVCSIITEKNTRKNISFLKEENKYISKWEEYHA</sequence>
<evidence type="ECO:0000313" key="2">
    <source>
        <dbReference type="Proteomes" id="UP001470230"/>
    </source>
</evidence>
<gene>
    <name evidence="1" type="ORF">M9Y10_018854</name>
</gene>
<evidence type="ECO:0008006" key="3">
    <source>
        <dbReference type="Google" id="ProtNLM"/>
    </source>
</evidence>
<accession>A0ABR2HHY9</accession>
<keyword evidence="2" id="KW-1185">Reference proteome</keyword>